<dbReference type="GO" id="GO:0005886">
    <property type="term" value="C:plasma membrane"/>
    <property type="evidence" value="ECO:0007669"/>
    <property type="project" value="UniProtKB-SubCell"/>
</dbReference>
<dbReference type="SUPFAM" id="SSF82714">
    <property type="entry name" value="Multidrug efflux transporter AcrB TolC docking domain, DN and DC subdomains"/>
    <property type="match status" value="2"/>
</dbReference>
<evidence type="ECO:0000256" key="2">
    <source>
        <dbReference type="ARBA" id="ARBA00022448"/>
    </source>
</evidence>
<keyword evidence="3" id="KW-1003">Cell membrane</keyword>
<feature type="transmembrane region" description="Helical" evidence="8">
    <location>
        <begin position="903"/>
        <end position="924"/>
    </location>
</feature>
<dbReference type="Gene3D" id="3.30.70.1440">
    <property type="entry name" value="Multidrug efflux transporter AcrB pore domain"/>
    <property type="match status" value="1"/>
</dbReference>
<evidence type="ECO:0000256" key="3">
    <source>
        <dbReference type="ARBA" id="ARBA00022475"/>
    </source>
</evidence>
<dbReference type="Gene3D" id="3.30.70.1320">
    <property type="entry name" value="Multidrug efflux transporter AcrB pore domain like"/>
    <property type="match status" value="1"/>
</dbReference>
<dbReference type="RefSeq" id="WP_099642364.1">
    <property type="nucleotide sequence ID" value="NZ_JAQPZX010000012.1"/>
</dbReference>
<reference evidence="10" key="1">
    <citation type="journal article" date="2019" name="Genome Announc.">
        <title>Draft Genome Sequence of Pseudoalteromonas piscicida Strain 36Y ROTHPW, an Hypersaline Seawater Isolate from the South Coast of Sonora, Mexico.</title>
        <authorList>
            <person name="Sanchez-Diaz R."/>
            <person name="Molina-Garza Z.J."/>
            <person name="Cruz-Suarez L.E."/>
            <person name="Selvin J."/>
            <person name="Kiran G.S."/>
            <person name="Ibarra-Gamez J.C."/>
            <person name="Gomez-Gil B."/>
            <person name="Galaviz-Silva L."/>
        </authorList>
    </citation>
    <scope>NUCLEOTIDE SEQUENCE [LARGE SCALE GENOMIC DNA]</scope>
    <source>
        <strain evidence="10">36Y_RITHPW</strain>
    </source>
</reference>
<evidence type="ECO:0000313" key="9">
    <source>
        <dbReference type="EMBL" id="PCK31421.1"/>
    </source>
</evidence>
<sequence length="1032" mass="114437">MRITDTAVKRPIFAIVINLLLLTFGLVAFTMLPLREYPDIETPIVSVSTNYTGASAEVVETKITQVLENRISGIEGIKSINSSSRNGRSNITIEFNIDRDIDAAANDVRERVSRALDRLPEQVRPPEVSKSNSDESPIAWFVLNSETMDTLQLSDYAQRFIVDRLAVVDGVSNVRIGGERQYAMKIWLDRKAMAARGITSSDIEQVLRRENVELPAGEIESIDRDFSVRIARSYKTQEDFDNLVIKRGDQGYLVRLGEVAEVILEAADDESTFRGNGKNMIGLGIVKQAKANTLEVVDNARKELEKIKRNLPQGTTIQDSYDSSIFIRESITEVYRTLAIAMALVVLVIYIFLGNIRATLIPAVTVPVALVATFMFLLAMGYSINLLTLLALVLAIGLVVDDAIVMLENIYRRIELGEPKLLAAYRGAREVGFAIIATTLVLVAVFVPLVFMDGRIGALFTEFAFAVSAAVLFSSITALTLSPALCSKVLKPSNKENRFSQWMDRQFGRLEQGYRRVLQDNLSRKYSLILMLALAGFTSYSLFKQIPSELTPKEDRGTFFVMMNGPEGASYENNSENMAKIEERLLPYVDSEELSRVLIRVPGWGGQGGVAIIGMPDWDERKRSTWEVMDEISGKMQDVTDIRAFAIMRRGIGGGGNSRPIEFVLQGNDYDELAAWRDRILERARENKGLVRLDHDYKETFPQFLISIDKTKAADLGVSVSAIGQTLETMLGQRRVTTFIDRGEEYDVILKGTKADFSAPDNISDIYVKSRSDELVPLDSLITIKEEATASRLNRYNRMRAITITANLAGDYTLEQALNFLNKVAAEENDIDGAIDYKGESQLFYEGASAMTYVFILALTVTFLVLAAQFESFVHPLVIMLTVPLGLVGAMYGLFLTDSTLNIYSQIGIVMLIGLSAKNGILIVEFANQLRDKGVAFEQAIVDAAAQRLRPIIMTSLTTVMSSIPLVFATGPGFESRMVIGVVIFAGVSVATILTLFVIPTAYTLLAKKTQSPEETAKRLETQSQQHPEQEV</sequence>
<dbReference type="FunFam" id="3.30.70.1430:FF:000001">
    <property type="entry name" value="Efflux pump membrane transporter"/>
    <property type="match status" value="1"/>
</dbReference>
<dbReference type="Pfam" id="PF00873">
    <property type="entry name" value="ACR_tran"/>
    <property type="match status" value="1"/>
</dbReference>
<dbReference type="SUPFAM" id="SSF82693">
    <property type="entry name" value="Multidrug efflux transporter AcrB pore domain, PN1, PN2, PC1 and PC2 subdomains"/>
    <property type="match status" value="3"/>
</dbReference>
<keyword evidence="5 8" id="KW-0812">Transmembrane</keyword>
<feature type="transmembrane region" description="Helical" evidence="8">
    <location>
        <begin position="850"/>
        <end position="870"/>
    </location>
</feature>
<dbReference type="AlphaFoldDB" id="A0A2A5JQ73"/>
<feature type="transmembrane region" description="Helical" evidence="8">
    <location>
        <begin position="386"/>
        <end position="410"/>
    </location>
</feature>
<feature type="transmembrane region" description="Helical" evidence="8">
    <location>
        <begin position="877"/>
        <end position="897"/>
    </location>
</feature>
<feature type="transmembrane region" description="Helical" evidence="8">
    <location>
        <begin position="360"/>
        <end position="380"/>
    </location>
</feature>
<gene>
    <name evidence="9" type="ORF">CEX98_12290</name>
</gene>
<comment type="subcellular location">
    <subcellularLocation>
        <location evidence="1">Cell inner membrane</location>
        <topology evidence="1">Multi-pass membrane protein</topology>
    </subcellularLocation>
</comment>
<keyword evidence="2" id="KW-0813">Transport</keyword>
<dbReference type="EMBL" id="NKHF01000055">
    <property type="protein sequence ID" value="PCK31421.1"/>
    <property type="molecule type" value="Genomic_DNA"/>
</dbReference>
<protein>
    <submittedName>
        <fullName evidence="9">Multidrug transporter AcrB</fullName>
    </submittedName>
</protein>
<evidence type="ECO:0000256" key="8">
    <source>
        <dbReference type="SAM" id="Phobius"/>
    </source>
</evidence>
<keyword evidence="7 8" id="KW-0472">Membrane</keyword>
<feature type="transmembrane region" description="Helical" evidence="8">
    <location>
        <begin position="334"/>
        <end position="353"/>
    </location>
</feature>
<dbReference type="Gene3D" id="1.20.1640.10">
    <property type="entry name" value="Multidrug efflux transporter AcrB transmembrane domain"/>
    <property type="match status" value="2"/>
</dbReference>
<evidence type="ECO:0000313" key="10">
    <source>
        <dbReference type="Proteomes" id="UP000228621"/>
    </source>
</evidence>
<evidence type="ECO:0000256" key="4">
    <source>
        <dbReference type="ARBA" id="ARBA00022519"/>
    </source>
</evidence>
<comment type="caution">
    <text evidence="9">The sequence shown here is derived from an EMBL/GenBank/DDBJ whole genome shotgun (WGS) entry which is preliminary data.</text>
</comment>
<feature type="transmembrane region" description="Helical" evidence="8">
    <location>
        <begin position="12"/>
        <end position="34"/>
    </location>
</feature>
<dbReference type="GO" id="GO:0042910">
    <property type="term" value="F:xenobiotic transmembrane transporter activity"/>
    <property type="evidence" value="ECO:0007669"/>
    <property type="project" value="TreeGrafter"/>
</dbReference>
<proteinExistence type="predicted"/>
<dbReference type="Gene3D" id="3.30.70.1430">
    <property type="entry name" value="Multidrug efflux transporter AcrB pore domain"/>
    <property type="match status" value="2"/>
</dbReference>
<evidence type="ECO:0000256" key="1">
    <source>
        <dbReference type="ARBA" id="ARBA00004429"/>
    </source>
</evidence>
<accession>A0A2A5JQ73</accession>
<feature type="transmembrane region" description="Helical" evidence="8">
    <location>
        <begin position="431"/>
        <end position="451"/>
    </location>
</feature>
<dbReference type="PANTHER" id="PTHR32063">
    <property type="match status" value="1"/>
</dbReference>
<keyword evidence="6 8" id="KW-1133">Transmembrane helix</keyword>
<dbReference type="Proteomes" id="UP000228621">
    <property type="component" value="Unassembled WGS sequence"/>
</dbReference>
<dbReference type="InterPro" id="IPR027463">
    <property type="entry name" value="AcrB_DN_DC_subdom"/>
</dbReference>
<evidence type="ECO:0000256" key="7">
    <source>
        <dbReference type="ARBA" id="ARBA00023136"/>
    </source>
</evidence>
<dbReference type="InterPro" id="IPR001036">
    <property type="entry name" value="Acrflvin-R"/>
</dbReference>
<feature type="transmembrane region" description="Helical" evidence="8">
    <location>
        <begin position="526"/>
        <end position="543"/>
    </location>
</feature>
<dbReference type="PANTHER" id="PTHR32063:SF14">
    <property type="entry name" value="BLL4319 PROTEIN"/>
    <property type="match status" value="1"/>
</dbReference>
<dbReference type="PRINTS" id="PR00702">
    <property type="entry name" value="ACRIFLAVINRP"/>
</dbReference>
<dbReference type="Gene3D" id="3.30.2090.10">
    <property type="entry name" value="Multidrug efflux transporter AcrB TolC docking domain, DN and DC subdomains"/>
    <property type="match status" value="2"/>
</dbReference>
<evidence type="ECO:0000256" key="6">
    <source>
        <dbReference type="ARBA" id="ARBA00022989"/>
    </source>
</evidence>
<dbReference type="OrthoDB" id="9757904at2"/>
<dbReference type="FunFam" id="1.20.1640.10:FF:000001">
    <property type="entry name" value="Efflux pump membrane transporter"/>
    <property type="match status" value="1"/>
</dbReference>
<keyword evidence="4" id="KW-0997">Cell inner membrane</keyword>
<feature type="transmembrane region" description="Helical" evidence="8">
    <location>
        <begin position="463"/>
        <end position="486"/>
    </location>
</feature>
<dbReference type="SUPFAM" id="SSF82866">
    <property type="entry name" value="Multidrug efflux transporter AcrB transmembrane domain"/>
    <property type="match status" value="2"/>
</dbReference>
<organism evidence="9 10">
    <name type="scientific">Pseudoalteromonas piscicida</name>
    <dbReference type="NCBI Taxonomy" id="43662"/>
    <lineage>
        <taxon>Bacteria</taxon>
        <taxon>Pseudomonadati</taxon>
        <taxon>Pseudomonadota</taxon>
        <taxon>Gammaproteobacteria</taxon>
        <taxon>Alteromonadales</taxon>
        <taxon>Pseudoalteromonadaceae</taxon>
        <taxon>Pseudoalteromonas</taxon>
    </lineage>
</organism>
<evidence type="ECO:0000256" key="5">
    <source>
        <dbReference type="ARBA" id="ARBA00022692"/>
    </source>
</evidence>
<name>A0A2A5JQ73_PSEO7</name>
<keyword evidence="10" id="KW-1185">Reference proteome</keyword>
<feature type="transmembrane region" description="Helical" evidence="8">
    <location>
        <begin position="978"/>
        <end position="999"/>
    </location>
</feature>
<feature type="transmembrane region" description="Helical" evidence="8">
    <location>
        <begin position="952"/>
        <end position="972"/>
    </location>
</feature>